<sequence>MADASAPADAGPPSGPSQPLDRIDELSDELIRRVQERRGRLREERQKMTLEFEAKRVQLHTEYSTRLLQADEELRSVLEERALRRQLTGNARTQDVVTLDVGGKIYTVKRETLCLCRGSFLAELFSGRWDSALPWDKAGHIFLDMDPDIFDLLLGWLRDCKIGSPAMPKVPPEQLQDFQVAVDFLGLRSYLDVEGFGRDGWASELSKEEPPPRAATGAASPERSFLKAAGAFLAPWRGAETQASEVPAHVAPALGAGVEPVEPPAEPPKVVGWSRKGSDPAVQHEEATICCMPDTRALRKSCAARATRGYQSGTHRFGVKLLPLGDPTSGGEHHERRCFVGLVASAWTGTSQALGTKLAPSGTWAVASDGSTWAAGRELEMLPVSFGEGDLVIFELDLPARGLRSATLVVDERTFEHVFTDLPETVYPAVSNLGSSCRFQLLCDLQAEAARTSPST</sequence>
<accession>A0ABP0KQR6</accession>
<protein>
    <submittedName>
        <fullName evidence="3">BTB/POZ domain-containing protein KCTD18</fullName>
    </submittedName>
</protein>
<feature type="region of interest" description="Disordered" evidence="1">
    <location>
        <begin position="1"/>
        <end position="24"/>
    </location>
</feature>
<feature type="region of interest" description="Disordered" evidence="1">
    <location>
        <begin position="202"/>
        <end position="221"/>
    </location>
</feature>
<dbReference type="CDD" id="cd18316">
    <property type="entry name" value="BTB_POZ_KCTD-like"/>
    <property type="match status" value="1"/>
</dbReference>
<dbReference type="InterPro" id="IPR011333">
    <property type="entry name" value="SKP1/BTB/POZ_sf"/>
</dbReference>
<name>A0ABP0KQR6_9DINO</name>
<dbReference type="EMBL" id="CAXAMM010012314">
    <property type="protein sequence ID" value="CAK9028565.1"/>
    <property type="molecule type" value="Genomic_DNA"/>
</dbReference>
<feature type="region of interest" description="Disordered" evidence="1">
    <location>
        <begin position="257"/>
        <end position="277"/>
    </location>
</feature>
<dbReference type="Gene3D" id="2.60.120.920">
    <property type="match status" value="1"/>
</dbReference>
<dbReference type="SUPFAM" id="SSF54695">
    <property type="entry name" value="POZ domain"/>
    <property type="match status" value="1"/>
</dbReference>
<dbReference type="PANTHER" id="PTHR14499">
    <property type="entry name" value="POTASSIUM CHANNEL TETRAMERIZATION DOMAIN-CONTAINING"/>
    <property type="match status" value="1"/>
</dbReference>
<feature type="compositionally biased region" description="Low complexity" evidence="1">
    <location>
        <begin position="1"/>
        <end position="12"/>
    </location>
</feature>
<proteinExistence type="predicted"/>
<dbReference type="InterPro" id="IPR003131">
    <property type="entry name" value="T1-type_BTB"/>
</dbReference>
<dbReference type="Gene3D" id="3.30.710.10">
    <property type="entry name" value="Potassium Channel Kv1.1, Chain A"/>
    <property type="match status" value="1"/>
</dbReference>
<evidence type="ECO:0000259" key="2">
    <source>
        <dbReference type="Pfam" id="PF02214"/>
    </source>
</evidence>
<feature type="domain" description="Potassium channel tetramerisation-type BTB" evidence="2">
    <location>
        <begin position="97"/>
        <end position="165"/>
    </location>
</feature>
<gene>
    <name evidence="3" type="ORF">SCF082_LOCUS18418</name>
</gene>
<dbReference type="InterPro" id="IPR013320">
    <property type="entry name" value="ConA-like_dom_sf"/>
</dbReference>
<reference evidence="3 4" key="1">
    <citation type="submission" date="2024-02" db="EMBL/GenBank/DDBJ databases">
        <authorList>
            <person name="Chen Y."/>
            <person name="Shah S."/>
            <person name="Dougan E. K."/>
            <person name="Thang M."/>
            <person name="Chan C."/>
        </authorList>
    </citation>
    <scope>NUCLEOTIDE SEQUENCE [LARGE SCALE GENOMIC DNA]</scope>
</reference>
<keyword evidence="4" id="KW-1185">Reference proteome</keyword>
<evidence type="ECO:0000313" key="3">
    <source>
        <dbReference type="EMBL" id="CAK9028565.1"/>
    </source>
</evidence>
<dbReference type="PANTHER" id="PTHR14499:SF136">
    <property type="entry name" value="GH08630P"/>
    <property type="match status" value="1"/>
</dbReference>
<dbReference type="Pfam" id="PF02214">
    <property type="entry name" value="BTB_2"/>
    <property type="match status" value="1"/>
</dbReference>
<evidence type="ECO:0000256" key="1">
    <source>
        <dbReference type="SAM" id="MobiDB-lite"/>
    </source>
</evidence>
<dbReference type="SUPFAM" id="SSF49899">
    <property type="entry name" value="Concanavalin A-like lectins/glucanases"/>
    <property type="match status" value="1"/>
</dbReference>
<organism evidence="3 4">
    <name type="scientific">Durusdinium trenchii</name>
    <dbReference type="NCBI Taxonomy" id="1381693"/>
    <lineage>
        <taxon>Eukaryota</taxon>
        <taxon>Sar</taxon>
        <taxon>Alveolata</taxon>
        <taxon>Dinophyceae</taxon>
        <taxon>Suessiales</taxon>
        <taxon>Symbiodiniaceae</taxon>
        <taxon>Durusdinium</taxon>
    </lineage>
</organism>
<evidence type="ECO:0000313" key="4">
    <source>
        <dbReference type="Proteomes" id="UP001642464"/>
    </source>
</evidence>
<comment type="caution">
    <text evidence="3">The sequence shown here is derived from an EMBL/GenBank/DDBJ whole genome shotgun (WGS) entry which is preliminary data.</text>
</comment>
<dbReference type="Proteomes" id="UP001642464">
    <property type="component" value="Unassembled WGS sequence"/>
</dbReference>
<dbReference type="InterPro" id="IPR043136">
    <property type="entry name" value="B30.2/SPRY_sf"/>
</dbReference>